<dbReference type="EMBL" id="MWZD01000011">
    <property type="protein sequence ID" value="PRI12505.1"/>
    <property type="molecule type" value="Genomic_DNA"/>
</dbReference>
<dbReference type="AlphaFoldDB" id="A0A2S9QSD6"/>
<sequence>MSNWGDDESWGESPSQNEEFYAGAPSNGNGSQSSDSGFVPDAAAVLIAETAVAEAQHLFNVAEDKLSAAEDALADAEDEVGVAEVKAADYEADDGKLPWQRAAATRDVAKRKRAQRRAEKAVGKAQAAVADARAALNDAAENLRAALVTPAPPESDDQPLYYGSVDEFFREYLRLAYRRPINGRARVWAADWWNYDEAVIRLEALWRSWEELRQDASTGMSVWWRDHADHHMAVLMDPDGPFAAADANNEANQSRKGDPLPYTAPPEGLFRDVRLPDEPVELNDAG</sequence>
<feature type="region of interest" description="Disordered" evidence="2">
    <location>
        <begin position="1"/>
        <end position="38"/>
    </location>
</feature>
<protein>
    <recommendedName>
        <fullName evidence="5">DUF4913 domain-containing protein</fullName>
    </recommendedName>
</protein>
<evidence type="ECO:0000256" key="1">
    <source>
        <dbReference type="SAM" id="Coils"/>
    </source>
</evidence>
<dbReference type="RefSeq" id="WP_245907277.1">
    <property type="nucleotide sequence ID" value="NZ_MWZD01000011.1"/>
</dbReference>
<proteinExistence type="predicted"/>
<gene>
    <name evidence="3" type="ORF">B4915_00910</name>
</gene>
<feature type="region of interest" description="Disordered" evidence="2">
    <location>
        <begin position="241"/>
        <end position="286"/>
    </location>
</feature>
<evidence type="ECO:0000313" key="3">
    <source>
        <dbReference type="EMBL" id="PRI12505.1"/>
    </source>
</evidence>
<dbReference type="Pfam" id="PF16259">
    <property type="entry name" value="DUF4913"/>
    <property type="match status" value="1"/>
</dbReference>
<evidence type="ECO:0008006" key="5">
    <source>
        <dbReference type="Google" id="ProtNLM"/>
    </source>
</evidence>
<reference evidence="3 4" key="1">
    <citation type="journal article" date="2017" name="New Microbes New Infect">
        <title>Genome sequence of 'Leucobacter massiliensis' sp. nov. isolated from human pharynx after travel to the 2014 Hajj.</title>
        <authorList>
            <person name="Leangapichart T."/>
            <person name="Gautret P."/>
            <person name="Nguyen T.T."/>
            <person name="Armstrong N."/>
            <person name="Rolain J.M."/>
        </authorList>
    </citation>
    <scope>NUCLEOTIDE SEQUENCE [LARGE SCALE GENOMIC DNA]</scope>
    <source>
        <strain evidence="3 4">122RC15</strain>
    </source>
</reference>
<dbReference type="InterPro" id="IPR032584">
    <property type="entry name" value="DUF4913"/>
</dbReference>
<feature type="coiled-coil region" evidence="1">
    <location>
        <begin position="52"/>
        <end position="93"/>
    </location>
</feature>
<evidence type="ECO:0000256" key="2">
    <source>
        <dbReference type="SAM" id="MobiDB-lite"/>
    </source>
</evidence>
<keyword evidence="1" id="KW-0175">Coiled coil</keyword>
<comment type="caution">
    <text evidence="3">The sequence shown here is derived from an EMBL/GenBank/DDBJ whole genome shotgun (WGS) entry which is preliminary data.</text>
</comment>
<keyword evidence="4" id="KW-1185">Reference proteome</keyword>
<accession>A0A2S9QSD6</accession>
<feature type="compositionally biased region" description="Low complexity" evidence="2">
    <location>
        <begin position="26"/>
        <end position="38"/>
    </location>
</feature>
<organism evidence="3 4">
    <name type="scientific">Leucobacter massiliensis</name>
    <dbReference type="NCBI Taxonomy" id="1686285"/>
    <lineage>
        <taxon>Bacteria</taxon>
        <taxon>Bacillati</taxon>
        <taxon>Actinomycetota</taxon>
        <taxon>Actinomycetes</taxon>
        <taxon>Micrococcales</taxon>
        <taxon>Microbacteriaceae</taxon>
        <taxon>Leucobacter</taxon>
    </lineage>
</organism>
<name>A0A2S9QSD6_9MICO</name>
<feature type="compositionally biased region" description="Acidic residues" evidence="2">
    <location>
        <begin position="1"/>
        <end position="10"/>
    </location>
</feature>
<dbReference type="Proteomes" id="UP000238650">
    <property type="component" value="Unassembled WGS sequence"/>
</dbReference>
<evidence type="ECO:0000313" key="4">
    <source>
        <dbReference type="Proteomes" id="UP000238650"/>
    </source>
</evidence>